<evidence type="ECO:0000259" key="12">
    <source>
        <dbReference type="PROSITE" id="PS50234"/>
    </source>
</evidence>
<protein>
    <recommendedName>
        <fullName evidence="4 10">Midasin</fullName>
    </recommendedName>
</protein>
<feature type="compositionally biased region" description="Acidic residues" evidence="11">
    <location>
        <begin position="4343"/>
        <end position="4359"/>
    </location>
</feature>
<dbReference type="FunFam" id="3.40.50.300:FF:001368">
    <property type="entry name" value="Midasin"/>
    <property type="match status" value="1"/>
</dbReference>
<dbReference type="SUPFAM" id="SSF52540">
    <property type="entry name" value="P-loop containing nucleoside triphosphate hydrolases"/>
    <property type="match status" value="6"/>
</dbReference>
<evidence type="ECO:0000256" key="1">
    <source>
        <dbReference type="ARBA" id="ARBA00004604"/>
    </source>
</evidence>
<dbReference type="InterPro" id="IPR011704">
    <property type="entry name" value="ATPase_dyneun-rel_AAA"/>
</dbReference>
<evidence type="ECO:0000256" key="10">
    <source>
        <dbReference type="PIRNR" id="PIRNR010340"/>
    </source>
</evidence>
<dbReference type="Pfam" id="PF17865">
    <property type="entry name" value="AAA_lid_5"/>
    <property type="match status" value="1"/>
</dbReference>
<dbReference type="GO" id="GO:0005654">
    <property type="term" value="C:nucleoplasm"/>
    <property type="evidence" value="ECO:0007669"/>
    <property type="project" value="UniProtKB-SubCell"/>
</dbReference>
<feature type="region of interest" description="Disordered" evidence="11">
    <location>
        <begin position="314"/>
        <end position="336"/>
    </location>
</feature>
<keyword evidence="5" id="KW-0597">Phosphoprotein</keyword>
<sequence>MLPATFDPFALNLRQQAHALLTHLQIPESPAPPTSTPFPFLPLSHLQAVHHVAYTPEQVVPDMTPEAFVDVLSDLLELQPLAEKVAEIFRPLLMVLMARWLERARGGRDEWVRRLSSGVLIAGCIEEVWPIISSLLQTPTYSLYPPTEESLLLPPKDLHPLLLTHLRLLALIPSSLLPKHIISTATLRALFTTPHPDLSTRMLAVRAFSIHNGISESKRKEWEESLLQGKAFGQDDMVWYEGLAVIEGVTQEVWSDGWIWPLVEARRLDMLESAWNKNVQELYTPSNWTLSSSSLPKCLALAADRVLLFRPAPAPSSSSSAPRVNPNVTEQPHIPTPSTTKSLLALSLHLSKRSPIMLTSPPSSGKTHLLTYLSTLHFPFHSNPTLTISLADTSLDPKSLLGNYVSSPTDPGKFTWVEGALAKAVKEGRWVILEDIDKARGEVLALLGGLAEEMSRGTRAVGDRGSLRIPGREDVRIGDGFALFATRTIKPFAAPATTSDAVDEIDVAKPDARFPKPTFLNAQKFVEVFLEEPTKQEIGMILQARFPRLEANQIDQLMSAWSSAQIGRSTSGSGIGSGGAAGREVGLRDLMKWFVRVEALVTGAGSTQIFGLDGSFVNPIVQEEVFIEALDVFFGSLPKQNVARAIAVGAQLGLNEERAEWCMEKRMPEVRTIGNEDGGEVKAVRFGRVKLDCRKSAKAYHSAATERPYALTRPSRLLLEQIGVATSHLEPCLLVGETGTGKTTAVSYISHLLRRPLVSLNLSTQTESSDLLGGFKPLDPKIPAGELLVTFADLFSRTFSRKKNKRFEEVVRKAAGAGKWGRCVEMWEEAGRLARDRLKKKLEGVEEDEEVESTTAPSGSDTTLDAVGPRKRRKVALEQQNPETAKLVTEWNAFSLEVADFEIRHVKAGGRFVFSFVEGPLVKALRNGDWLLLDEVNLASPETLESLACILESPSASVVLTERGDLEPVVRHPDFRLFACMNPATDVGKKDLPASLRSRFTEIYVPSPDTDRQALRDIVKQYLDVADRAVIEDVAELYLSIKTLADSRQLADGSNFPPHYSMRTLARALTFASENAPAYTLRRALWEGFLMSFTMLLDAKSAAIVKALIQKHILEAAGNPQAILSQVPGLPSGRSADDMFRFGHFWLQRGPKEADDATEYVLTPSVSEKLIDLARVISTNRFPVLIQGPTSSGKTSAVEYLARRTGHRFVRINNHEHTDIQEYLGTYVSDPDTGKLVFQEGVLVRAVRRGDWIVLDELNLAPTDVLEALNRLLDDNRELVIPETQEVVRPHPHFMLFATQNPPGLYGGRKVLSRAFRNRFLEVHFDDVPQAELETIIHQRCRIAPSYARRIVSVFQELQTRRQAGRVFETKQSFATLRDLFRWAMREAGDTQQLAEHGYMLLAERARRADDKLVVKEVLEKVLKVSIDEKKLYDLSSSDPAEIQKRLGCPLPPLSTPSSIVWTSAIQRLYTLVAAAIRNNEPVLLVGETGCGKTSVCQLLASALQKQLFAVNCHQNMETADLLGGQKPIRNRAGRQHDVLEELRSILSRMDVTLSLEDTTESEQVIVAVETYLSGLPKPLSEDGKLLRASVAELKRSTALFEWHNGPLIEAMTTGDLILLDEVSLADDSVLERLNSVLEPARTLVLAEKGGRDIEQMTIVAADGFQVLATMNPGGDYGKKELSPALRNRFTEIWVPSLDSHDDLIKIVDSSWAVESLKAYSESVLSYLRWFTAELGESGSPVIGVRDILAWVNFTNIAVKNLNISEQEAFRHAAHMTVIDGLALLPQTSGLSSIAIQNLKNECVKKLDQTLGSSSLPQDFTVLDTPEVFSVGGFGVPKGHLAESASSFSLRAPTTCANAMRVLRGCQLPKPILLEGSPGVGKTSLITALASAAQSHLCRINLSDQTDLADLFGSDLPVEGGKPGEFAWKDAAFLSALQSGHWVLLDEMNLASQAVLEGLNAVLDHRGTVYIPELGRSFTRHPDFRIFAAQNPVGQGGGRKGLPKSFLNRFTRVYVHELTSEDLLLIGQHMYPDFSPELLAKMIEFNSRLHLETMVHRSFGRDGSPWEFNLRDVLRWLSLLHSPSALDKRPGHPIEHLQTIYLHRFRQEQDRICVLNLFEEIFAETLSLENHPLPSTTPSSVQFGHALLSRLSSTADASKDERLSVLQTQLAPLEAISRCLDLGWLIIVSGPAASGKSGLIRLLAQMSGQRLRDFPMNSGVDTMELLGSFEQADASRRMDRIRHRLANLSRKALVLAVFNDSEWSSLSAALDHLDEASLTIEGFVVEALAVLKTLEAMLGDPHSILDVVWVRSALQELSASSSTSGRFEWVDGELVQALSAGDWLVIDNANLCNASVLDRINSLCETNGTLVLSERGTVGGEPQILTPHPSFRLFMTLDPRHGELSRAMRNRGVEICLDAITSPYDLAQITRQSRQSLTEPSDLTSLLAHRALATFDTLPATVPRQSWSAFASQDSSLAGILPHLPTPVLESEQVASLSLIPQQVADLLHLLSSTAPSTSNIVRHVLALYDKALGLPLSSHLSTALQNVFDPQIIDLITQASKEKVFLPESFVRYQPIDPLSNSHISEASPRSLFISQMIELVTRTSISSASFTSSLSMAAKKFVNDLSVVEKSFLVAQGRKLPVPVDQVTTAIYPLISAFYATIERSLAPILTLQSPADEETTAAFSRSFSQFADLVVQLMLSTSAPVLDYSAVQVLVGWLLESAIRIPSGLLDPLEAPLQNLKDSITFDTGHGQQEIWLAYLRRTSHKSFRDLVHRLQALFDGVPTTHDNFSKLRSTALKLSATYGLDLMNNDQDDSSALHALEQDIEKALIELQDPESSPTLISRSRSGILATLSLDILSSLLVSQKGQNISAVLPSLQDLVHMAESVSSFPLQETVPLQHALWNIQALGHMDNFTSKDLLESWLKTLWLEADIPEGALAGPADLYRPTILSALLHDKDQDTLKLKDLPSLEVSSKQLATVLRIRSKTHTQSHHASSIDLLVRSIFDVCEAFATSYPEKLWETLQKASMPSTADEIENFVASLLSTSHSQLRVALQQHVVPNVESLFRRTQDNSSDMQLLGQAWVGLSIATLQLYVPAIPIDPAAAHGSELRLLQYQETQYEAELVSHRRAELEVTGNSSNFKIASKSELLWRVQQAIVGLGALRVDRETNVALLNTMFHEIHQFLAQVIDGSRVDALIANIASSSAGKAALEEDSLQSNIRGFLRRMDQMYHLFSDITRPIGVALMQLRTGFRILARDAEMQSALQATQLESTLVTTLTAFPTSLGIKNLRRSELPIRFKSKFPVVPTSKLLLLEVASVAYDLSLGISLDNQVVGALFGLFDQLSHLWMMDRERELQAQQEAESLYRQRKVDEEILSDIELEEKEFKELFPQYGDILDDDEAIQPTSATSQNKSAFIQTEQLKQIGRLHIAIFSTAPNQDCNHIYQSQRDDVIKDVFDKALNSLDDSIDDALAYQIRSLCQESSKRTSVPTFQERPYDFYSDANPYEMNKAVQLLNRLLVRLEDTLREWPDQMVLHHLIDRCNAILSLSLGSPIVRVIAAMEQLLLHTADWESFANRENSLKQFQNEIGGLIVSWRQLELSCWSQLLETQAVSYAEEASTWWFKLYEVLIQGGKAAYLEDIQNETSVAVENHIRGIVTLLDQYIASSSLGQYSARLHLLRCFTRFMSLLSQSTGNFPGLKRISRTLESITERFSLAEINISSSLRTQRAKIEGSVRDFIKLASWKDINVHALKASAQHTHRQLHRSIRKFREVLRQPCAPLLGAPDMLPSSQGPSTIAAVSTWASVEIGQASELALPSHLKSNASHLVNLSSTFSKFRGIFGTTIRPALSSTKSATIDELTSEILSTAKSLADETPGVANEENSRLIKNLLTRKRRAYGDLLKELRRIGLSSNLRSDVMSRQTSISTLHSLPTLSKSLVVSEALTQMTCRVDNYHFRLVVSMVSLRDSLRTHSPDITTRDLQRGIGFVESVLSVALDHRIRLASALEEVNELKSCVGRLSDIGASDSSEAIACFDKVSIPTLSSDYDTICRTIDALQETLESRNDYGTTVAPTSRGTSTEVASRTLLSACLQQATRIKEVLGDVLTTVKATPFAIFLKKDLHVIESCREFKQNTVDVLNQLSFDEPHFRQLYIGTLSLVDMLSLPTPSSFATAPQADAILLEKGDKLLNSLLVVAQELQTVRNVITEEDADADRFLTEESSLQTKASRTLRLPEILQQLRDLFTQPADLSTSYLLVQRIRPFLVEYATAAECHLNALASWTGANFKLTHVLVQIISNLALKGFCSPPEAEDAGAGEGDSGQTMEGSGMGEGTGNENVSEQIEDESQVEGLQGEDNEPQPKDKERNDGGAIEMSEDFGGEMEDVSADGSDEEDDDGSDEEEQTPDEQIGDVDPLDENAVDEKLWGDEKGEDDSKQDEHLDQDRSTEQTQNSDLVAKDDEKPRQEPGQEKPEGDAQDSEDQSEGEEAPEPEMDGEDEDGAAEDSRDKGEKMPDNVPEAETLDLPDSLDLGDEEGGDDEETQPEGIDDDPMDDMPEDQPPMPDDPSSAQKSSTEDDPAQPENVDEGEETTLPEPGADDTEIPDEDEDAPPESADQAQAEAGEEDAPEGAEEDQQVAKPKVEDGADNSNSAQAPDEPGDEAGQDDAPQDQEDGTKNDVGKQAQSTAADQMDESGDTENADSSTQPPPTAGESQGGQGEAVPLDESQANEQEMPQRGEEPNPMKNLGDTMKEIRRRLDEISEAKENENDTNTENKPEAEEASMETGEIEYAKEDDDEDMQALGPAPEDQTQNLSDLRIADDQQESTEISHQMDIDEEDLPKPEQPLVIEQPPELDQSADKALTESEVRQRGHQDQPPLDIEPRSQLEEEEDVAPLTEEEAKMLDQQVELINTQWLNSDRSSTSAEEMWRLYTSLTHDLSHSLCEQLRLILEPTLATRLKGDYRSGKRLNMKKIIPYVASEFTKDKIWLRRTRPSSREYQVLLALDDSRSMAESHSVHLAYETLALVSQAMTKLEVGDIGIAKFGEAFELLHGFEETNLSDDKGAQVMSRFKFDQKATNVLSLVERSLQVLADARDRRSTTSSTAADIWQLELIISDGICQDHEKLRTLLRKAAEQRVMIVFIIVDSLHRSTANPFAPAGSVPEPASQQRNSILSMKTATYETGPSVDGESQRGVEGDPTVVGRVFFLFRECYFAPFFFQAFQIDTFVTSFIFSYFPSQTGIQL</sequence>
<dbReference type="InterPro" id="IPR048617">
    <property type="entry name" value="MDN1_AAA_lid_4"/>
</dbReference>
<keyword evidence="9 10" id="KW-0539">Nucleus</keyword>
<comment type="subcellular location">
    <subcellularLocation>
        <location evidence="1">Nucleus</location>
        <location evidence="1">Nucleolus</location>
    </subcellularLocation>
    <subcellularLocation>
        <location evidence="2">Nucleus</location>
        <location evidence="2">Nucleoplasm</location>
    </subcellularLocation>
</comment>
<feature type="domain" description="VWFA" evidence="12">
    <location>
        <begin position="4997"/>
        <end position="5144"/>
    </location>
</feature>
<feature type="compositionally biased region" description="Polar residues" evidence="11">
    <location>
        <begin position="853"/>
        <end position="863"/>
    </location>
</feature>
<evidence type="ECO:0000313" key="13">
    <source>
        <dbReference type="EMBL" id="CED83314.1"/>
    </source>
</evidence>
<feature type="region of interest" description="Disordered" evidence="11">
    <location>
        <begin position="4311"/>
        <end position="4891"/>
    </location>
</feature>
<feature type="compositionally biased region" description="Basic and acidic residues" evidence="11">
    <location>
        <begin position="4456"/>
        <end position="4474"/>
    </location>
</feature>
<evidence type="ECO:0000256" key="11">
    <source>
        <dbReference type="SAM" id="MobiDB-lite"/>
    </source>
</evidence>
<feature type="compositionally biased region" description="Basic and acidic residues" evidence="11">
    <location>
        <begin position="4503"/>
        <end position="4513"/>
    </location>
</feature>
<comment type="function">
    <text evidence="10">Nuclear chaperone required for maturation and nuclear export of pre-60S ribosome subunits.</text>
</comment>
<feature type="compositionally biased region" description="Acidic residues" evidence="11">
    <location>
        <begin position="4529"/>
        <end position="4556"/>
    </location>
</feature>
<evidence type="ECO:0000256" key="7">
    <source>
        <dbReference type="ARBA" id="ARBA00022840"/>
    </source>
</evidence>
<feature type="compositionally biased region" description="Basic and acidic residues" evidence="11">
    <location>
        <begin position="4360"/>
        <end position="4369"/>
    </location>
</feature>
<evidence type="ECO:0000256" key="6">
    <source>
        <dbReference type="ARBA" id="ARBA00022741"/>
    </source>
</evidence>
<dbReference type="SUPFAM" id="SSF53300">
    <property type="entry name" value="vWA-like"/>
    <property type="match status" value="1"/>
</dbReference>
<dbReference type="FunFam" id="3.40.50.300:FF:000712">
    <property type="entry name" value="Midasin"/>
    <property type="match status" value="1"/>
</dbReference>
<organism evidence="13">
    <name type="scientific">Phaffia rhodozyma</name>
    <name type="common">Yeast</name>
    <name type="synonym">Xanthophyllomyces dendrorhous</name>
    <dbReference type="NCBI Taxonomy" id="264483"/>
    <lineage>
        <taxon>Eukaryota</taxon>
        <taxon>Fungi</taxon>
        <taxon>Dikarya</taxon>
        <taxon>Basidiomycota</taxon>
        <taxon>Agaricomycotina</taxon>
        <taxon>Tremellomycetes</taxon>
        <taxon>Cystofilobasidiales</taxon>
        <taxon>Mrakiaceae</taxon>
        <taxon>Phaffia</taxon>
    </lineage>
</organism>
<feature type="compositionally biased region" description="Acidic residues" evidence="11">
    <location>
        <begin position="4655"/>
        <end position="4670"/>
    </location>
</feature>
<feature type="region of interest" description="Disordered" evidence="11">
    <location>
        <begin position="844"/>
        <end position="870"/>
    </location>
</feature>
<keyword evidence="8 10" id="KW-0143">Chaperone</keyword>
<feature type="compositionally biased region" description="Basic and acidic residues" evidence="11">
    <location>
        <begin position="4855"/>
        <end position="4871"/>
    </location>
</feature>
<dbReference type="SMART" id="SM00382">
    <property type="entry name" value="AAA"/>
    <property type="match status" value="5"/>
</dbReference>
<dbReference type="Pfam" id="PF21108">
    <property type="entry name" value="MDN1_4th"/>
    <property type="match status" value="1"/>
</dbReference>
<keyword evidence="7 10" id="KW-0067">ATP-binding</keyword>
<dbReference type="InterPro" id="IPR002035">
    <property type="entry name" value="VWF_A"/>
</dbReference>
<evidence type="ECO:0000256" key="8">
    <source>
        <dbReference type="ARBA" id="ARBA00023186"/>
    </source>
</evidence>
<dbReference type="PROSITE" id="PS50234">
    <property type="entry name" value="VWFA"/>
    <property type="match status" value="1"/>
</dbReference>
<dbReference type="InterPro" id="IPR012099">
    <property type="entry name" value="Midasin"/>
</dbReference>
<evidence type="ECO:0000256" key="9">
    <source>
        <dbReference type="ARBA" id="ARBA00023242"/>
    </source>
</evidence>
<dbReference type="FunFam" id="3.40.50.300:FF:000142">
    <property type="entry name" value="Midasin"/>
    <property type="match status" value="1"/>
</dbReference>
<feature type="compositionally biased region" description="Basic and acidic residues" evidence="11">
    <location>
        <begin position="4747"/>
        <end position="4776"/>
    </location>
</feature>
<feature type="compositionally biased region" description="Acidic residues" evidence="11">
    <location>
        <begin position="4375"/>
        <end position="4420"/>
    </location>
</feature>
<dbReference type="EMBL" id="LN483142">
    <property type="protein sequence ID" value="CED83314.1"/>
    <property type="molecule type" value="Genomic_DNA"/>
</dbReference>
<feature type="compositionally biased region" description="Acidic residues" evidence="11">
    <location>
        <begin position="4688"/>
        <end position="4697"/>
    </location>
</feature>
<dbReference type="GO" id="GO:0030687">
    <property type="term" value="C:preribosome, large subunit precursor"/>
    <property type="evidence" value="ECO:0007669"/>
    <property type="project" value="TreeGrafter"/>
</dbReference>
<evidence type="ECO:0000256" key="3">
    <source>
        <dbReference type="ARBA" id="ARBA00007188"/>
    </source>
</evidence>
<dbReference type="InterPro" id="IPR027417">
    <property type="entry name" value="P-loop_NTPase"/>
</dbReference>
<accession>A0A0F7SRI6</accession>
<dbReference type="GO" id="GO:0000027">
    <property type="term" value="P:ribosomal large subunit assembly"/>
    <property type="evidence" value="ECO:0007669"/>
    <property type="project" value="InterPro"/>
</dbReference>
<feature type="compositionally biased region" description="Basic and acidic residues" evidence="11">
    <location>
        <begin position="4421"/>
        <end position="4447"/>
    </location>
</feature>
<evidence type="ECO:0000256" key="4">
    <source>
        <dbReference type="ARBA" id="ARBA00017143"/>
    </source>
</evidence>
<dbReference type="CDD" id="cd00009">
    <property type="entry name" value="AAA"/>
    <property type="match status" value="2"/>
</dbReference>
<dbReference type="Pfam" id="PF07728">
    <property type="entry name" value="AAA_5"/>
    <property type="match status" value="8"/>
</dbReference>
<name>A0A0F7SRI6_PHARH</name>
<dbReference type="GO" id="GO:0005730">
    <property type="term" value="C:nucleolus"/>
    <property type="evidence" value="ECO:0007669"/>
    <property type="project" value="UniProtKB-SubCell"/>
</dbReference>
<evidence type="ECO:0000256" key="2">
    <source>
        <dbReference type="ARBA" id="ARBA00004642"/>
    </source>
</evidence>
<proteinExistence type="inferred from homology"/>
<dbReference type="Pfam" id="PF17867">
    <property type="entry name" value="AAA_lid_7"/>
    <property type="match status" value="3"/>
</dbReference>
<dbReference type="PIRSF" id="PIRSF010340">
    <property type="entry name" value="Midasin"/>
    <property type="match status" value="1"/>
</dbReference>
<dbReference type="Gene3D" id="3.40.50.300">
    <property type="entry name" value="P-loop containing nucleotide triphosphate hydrolases"/>
    <property type="match status" value="6"/>
</dbReference>
<feature type="compositionally biased region" description="Acidic residues" evidence="11">
    <location>
        <begin position="4620"/>
        <end position="4633"/>
    </location>
</feature>
<dbReference type="PANTHER" id="PTHR48103">
    <property type="entry name" value="MIDASIN-RELATED"/>
    <property type="match status" value="1"/>
</dbReference>
<evidence type="ECO:0000256" key="5">
    <source>
        <dbReference type="ARBA" id="ARBA00022553"/>
    </source>
</evidence>
<dbReference type="GO" id="GO:0016887">
    <property type="term" value="F:ATP hydrolysis activity"/>
    <property type="evidence" value="ECO:0007669"/>
    <property type="project" value="InterPro"/>
</dbReference>
<dbReference type="InterPro" id="IPR041190">
    <property type="entry name" value="Midasin_AAA_lid_5"/>
</dbReference>
<dbReference type="PANTHER" id="PTHR48103:SF2">
    <property type="entry name" value="MIDASIN"/>
    <property type="match status" value="1"/>
</dbReference>
<dbReference type="InterPro" id="IPR036465">
    <property type="entry name" value="vWFA_dom_sf"/>
</dbReference>
<keyword evidence="6 10" id="KW-0547">Nucleotide-binding</keyword>
<dbReference type="InterPro" id="IPR040848">
    <property type="entry name" value="AAA_lid_7"/>
</dbReference>
<feature type="compositionally biased region" description="Acidic residues" evidence="11">
    <location>
        <begin position="4574"/>
        <end position="4609"/>
    </location>
</feature>
<reference evidence="13" key="1">
    <citation type="submission" date="2014-08" db="EMBL/GenBank/DDBJ databases">
        <authorList>
            <person name="Sharma Rahul"/>
            <person name="Thines Marco"/>
        </authorList>
    </citation>
    <scope>NUCLEOTIDE SEQUENCE</scope>
</reference>
<dbReference type="GO" id="GO:0005524">
    <property type="term" value="F:ATP binding"/>
    <property type="evidence" value="ECO:0007669"/>
    <property type="project" value="UniProtKB-KW"/>
</dbReference>
<dbReference type="InterPro" id="IPR003593">
    <property type="entry name" value="AAA+_ATPase"/>
</dbReference>
<dbReference type="GO" id="GO:0000055">
    <property type="term" value="P:ribosomal large subunit export from nucleus"/>
    <property type="evidence" value="ECO:0007669"/>
    <property type="project" value="TreeGrafter"/>
</dbReference>
<feature type="compositionally biased region" description="Acidic residues" evidence="11">
    <location>
        <begin position="4475"/>
        <end position="4502"/>
    </location>
</feature>
<comment type="similarity">
    <text evidence="3 10">Belongs to the midasin family.</text>
</comment>
<feature type="compositionally biased region" description="Low complexity" evidence="11">
    <location>
        <begin position="4610"/>
        <end position="4619"/>
    </location>
</feature>